<keyword evidence="2" id="KW-1185">Reference proteome</keyword>
<gene>
    <name evidence="1" type="ORF">PPERSA_05263</name>
</gene>
<organism evidence="1 2">
    <name type="scientific">Pseudocohnilembus persalinus</name>
    <name type="common">Ciliate</name>
    <dbReference type="NCBI Taxonomy" id="266149"/>
    <lineage>
        <taxon>Eukaryota</taxon>
        <taxon>Sar</taxon>
        <taxon>Alveolata</taxon>
        <taxon>Ciliophora</taxon>
        <taxon>Intramacronucleata</taxon>
        <taxon>Oligohymenophorea</taxon>
        <taxon>Scuticociliatia</taxon>
        <taxon>Philasterida</taxon>
        <taxon>Pseudocohnilembidae</taxon>
        <taxon>Pseudocohnilembus</taxon>
    </lineage>
</organism>
<reference evidence="1 2" key="1">
    <citation type="journal article" date="2015" name="Sci. Rep.">
        <title>Genome of the facultative scuticociliatosis pathogen Pseudocohnilembus persalinus provides insight into its virulence through horizontal gene transfer.</title>
        <authorList>
            <person name="Xiong J."/>
            <person name="Wang G."/>
            <person name="Cheng J."/>
            <person name="Tian M."/>
            <person name="Pan X."/>
            <person name="Warren A."/>
            <person name="Jiang C."/>
            <person name="Yuan D."/>
            <person name="Miao W."/>
        </authorList>
    </citation>
    <scope>NUCLEOTIDE SEQUENCE [LARGE SCALE GENOMIC DNA]</scope>
    <source>
        <strain evidence="1">36N120E</strain>
    </source>
</reference>
<comment type="caution">
    <text evidence="1">The sequence shown here is derived from an EMBL/GenBank/DDBJ whole genome shotgun (WGS) entry which is preliminary data.</text>
</comment>
<protein>
    <submittedName>
        <fullName evidence="1">Uncharacterized protein</fullName>
    </submittedName>
</protein>
<evidence type="ECO:0000313" key="2">
    <source>
        <dbReference type="Proteomes" id="UP000054937"/>
    </source>
</evidence>
<dbReference type="InParanoid" id="A0A0V0QXX4"/>
<dbReference type="EMBL" id="LDAU01000088">
    <property type="protein sequence ID" value="KRX07099.1"/>
    <property type="molecule type" value="Genomic_DNA"/>
</dbReference>
<accession>A0A0V0QXX4</accession>
<proteinExistence type="predicted"/>
<sequence>MGKNNNKNEPYKMKVNILFLETYLKVSLEKKWTVKDMIENTITKQKKKIEKVILNNQPLEKQEKPLEFGLFDDNQRFQYNPEYLCKDLLPKSLGFGLSFGFEL</sequence>
<evidence type="ECO:0000313" key="1">
    <source>
        <dbReference type="EMBL" id="KRX07099.1"/>
    </source>
</evidence>
<dbReference type="AlphaFoldDB" id="A0A0V0QXX4"/>
<dbReference type="Proteomes" id="UP000054937">
    <property type="component" value="Unassembled WGS sequence"/>
</dbReference>
<name>A0A0V0QXX4_PSEPJ</name>